<organism evidence="2 3">
    <name type="scientific">Larimichthys crocea</name>
    <name type="common">Large yellow croaker</name>
    <name type="synonym">Pseudosciaena crocea</name>
    <dbReference type="NCBI Taxonomy" id="215358"/>
    <lineage>
        <taxon>Eukaryota</taxon>
        <taxon>Metazoa</taxon>
        <taxon>Chordata</taxon>
        <taxon>Craniata</taxon>
        <taxon>Vertebrata</taxon>
        <taxon>Euteleostomi</taxon>
        <taxon>Actinopterygii</taxon>
        <taxon>Neopterygii</taxon>
        <taxon>Teleostei</taxon>
        <taxon>Neoteleostei</taxon>
        <taxon>Acanthomorphata</taxon>
        <taxon>Eupercaria</taxon>
        <taxon>Sciaenidae</taxon>
        <taxon>Larimichthys</taxon>
    </lineage>
</organism>
<gene>
    <name evidence="2" type="ORF">D5F01_LYC06143</name>
</gene>
<dbReference type="AlphaFoldDB" id="A0A6G0IV57"/>
<reference evidence="2 3" key="1">
    <citation type="submission" date="2019-07" db="EMBL/GenBank/DDBJ databases">
        <title>Chromosome genome assembly for large yellow croaker.</title>
        <authorList>
            <person name="Xiao S."/>
        </authorList>
    </citation>
    <scope>NUCLEOTIDE SEQUENCE [LARGE SCALE GENOMIC DNA]</scope>
    <source>
        <strain evidence="2">JMULYC20181020</strain>
        <tissue evidence="2">Muscle</tissue>
    </source>
</reference>
<evidence type="ECO:0000313" key="2">
    <source>
        <dbReference type="EMBL" id="KAE8295217.1"/>
    </source>
</evidence>
<dbReference type="Proteomes" id="UP000424527">
    <property type="component" value="Unassembled WGS sequence"/>
</dbReference>
<evidence type="ECO:0000256" key="1">
    <source>
        <dbReference type="SAM" id="MobiDB-lite"/>
    </source>
</evidence>
<protein>
    <submittedName>
        <fullName evidence="2">Uncharacterized protein</fullName>
    </submittedName>
</protein>
<feature type="region of interest" description="Disordered" evidence="1">
    <location>
        <begin position="1"/>
        <end position="24"/>
    </location>
</feature>
<name>A0A6G0IV57_LARCR</name>
<dbReference type="PROSITE" id="PS51257">
    <property type="entry name" value="PROKAR_LIPOPROTEIN"/>
    <property type="match status" value="1"/>
</dbReference>
<feature type="compositionally biased region" description="Gly residues" evidence="1">
    <location>
        <begin position="14"/>
        <end position="24"/>
    </location>
</feature>
<proteinExistence type="predicted"/>
<accession>A0A6G0IV57</accession>
<dbReference type="EMBL" id="REGW02000006">
    <property type="protein sequence ID" value="KAE8295217.1"/>
    <property type="molecule type" value="Genomic_DNA"/>
</dbReference>
<sequence>MMKRCRAGGEEEGGGGGGGGGGCGGGDSRETISFRSKQPLKAVCLQYQALSAEEGGVVDFHRGGLSGMDGERSACQTEQEMEGGWCQWCGDWLSEWGWQSWGSWCDWQLQQTWTGTEAEVASVEPNSQRGHRKKALLSVEKEGRVQEREARAAHCIWQEDCGKDREYRQGYHYQCIKYGVAKLVFCIAYSYSLPDLSYKFLSVAMRSPRC</sequence>
<comment type="caution">
    <text evidence="2">The sequence shown here is derived from an EMBL/GenBank/DDBJ whole genome shotgun (WGS) entry which is preliminary data.</text>
</comment>
<keyword evidence="3" id="KW-1185">Reference proteome</keyword>
<evidence type="ECO:0000313" key="3">
    <source>
        <dbReference type="Proteomes" id="UP000424527"/>
    </source>
</evidence>